<reference evidence="4 5" key="1">
    <citation type="submission" date="2016-10" db="EMBL/GenBank/DDBJ databases">
        <authorList>
            <person name="de Groot N.N."/>
        </authorList>
    </citation>
    <scope>NUCLEOTIDE SEQUENCE [LARGE SCALE GENOMIC DNA]</scope>
    <source>
        <strain evidence="4 5">DSM 45610</strain>
    </source>
</reference>
<sequence length="224" mass="26129">MENKSNIGMGFLEKLIAVLSPVVLGTIGWFLPMLLELMKRISVFSDSKVIELLNSFNPFWVSMILMFVGGVIGILFSLTIYSDALKMSINDQEILINKDEKEKRIRKSQVKEIFMENNTVVITGNKSQELLSEKTDIKRDKIREIFLYHHYPWSEQDPYVDEFNLWTLEDNTFGAKVNAILYERRNVIREGDKKKAKNLKMDLNELGVVVKDRNEDQYVRELQD</sequence>
<proteinExistence type="predicted"/>
<dbReference type="Proteomes" id="UP000198534">
    <property type="component" value="Unassembled WGS sequence"/>
</dbReference>
<gene>
    <name evidence="4" type="ORF">SAMN05444487_11167</name>
</gene>
<protein>
    <recommendedName>
        <fullName evidence="6">50S ribosomal protein L29</fullName>
    </recommendedName>
</protein>
<dbReference type="STRING" id="1048340.SAMN05444487_11167"/>
<dbReference type="AlphaFoldDB" id="A0A1H2ZHC3"/>
<dbReference type="Pfam" id="PF23493">
    <property type="entry name" value="CysS_C"/>
    <property type="match status" value="1"/>
</dbReference>
<keyword evidence="5" id="KW-1185">Reference proteome</keyword>
<dbReference type="Pfam" id="PF23494">
    <property type="entry name" value="bPH_10"/>
    <property type="match status" value="1"/>
</dbReference>
<feature type="transmembrane region" description="Helical" evidence="1">
    <location>
        <begin position="59"/>
        <end position="81"/>
    </location>
</feature>
<dbReference type="EMBL" id="FNNQ01000011">
    <property type="protein sequence ID" value="SDX16727.1"/>
    <property type="molecule type" value="Genomic_DNA"/>
</dbReference>
<feature type="transmembrane region" description="Helical" evidence="1">
    <location>
        <begin position="12"/>
        <end position="31"/>
    </location>
</feature>
<evidence type="ECO:0000259" key="3">
    <source>
        <dbReference type="Pfam" id="PF23494"/>
    </source>
</evidence>
<keyword evidence="1" id="KW-0812">Transmembrane</keyword>
<evidence type="ECO:0000313" key="5">
    <source>
        <dbReference type="Proteomes" id="UP000198534"/>
    </source>
</evidence>
<dbReference type="OrthoDB" id="5145029at2"/>
<feature type="domain" description="YqeB PH" evidence="3">
    <location>
        <begin position="14"/>
        <end position="154"/>
    </location>
</feature>
<organism evidence="4 5">
    <name type="scientific">Marininema mesophilum</name>
    <dbReference type="NCBI Taxonomy" id="1048340"/>
    <lineage>
        <taxon>Bacteria</taxon>
        <taxon>Bacillati</taxon>
        <taxon>Bacillota</taxon>
        <taxon>Bacilli</taxon>
        <taxon>Bacillales</taxon>
        <taxon>Thermoactinomycetaceae</taxon>
        <taxon>Marininema</taxon>
    </lineage>
</organism>
<evidence type="ECO:0008006" key="6">
    <source>
        <dbReference type="Google" id="ProtNLM"/>
    </source>
</evidence>
<dbReference type="RefSeq" id="WP_091740848.1">
    <property type="nucleotide sequence ID" value="NZ_FNNQ01000011.1"/>
</dbReference>
<accession>A0A1H2ZHC3</accession>
<evidence type="ECO:0000259" key="2">
    <source>
        <dbReference type="Pfam" id="PF23493"/>
    </source>
</evidence>
<dbReference type="InterPro" id="IPR057798">
    <property type="entry name" value="PH_YqeB"/>
</dbReference>
<keyword evidence="1" id="KW-1133">Transmembrane helix</keyword>
<evidence type="ECO:0000313" key="4">
    <source>
        <dbReference type="EMBL" id="SDX16727.1"/>
    </source>
</evidence>
<name>A0A1H2ZHC3_9BACL</name>
<evidence type="ECO:0000256" key="1">
    <source>
        <dbReference type="SAM" id="Phobius"/>
    </source>
</evidence>
<keyword evidence="1" id="KW-0472">Membrane</keyword>
<dbReference type="InterPro" id="IPR056411">
    <property type="entry name" value="CysS_C"/>
</dbReference>
<feature type="domain" description="Cysteinyl-tRNA ligase anticodon binding" evidence="2">
    <location>
        <begin position="173"/>
        <end position="220"/>
    </location>
</feature>